<evidence type="ECO:0000256" key="3">
    <source>
        <dbReference type="ARBA" id="ARBA00023002"/>
    </source>
</evidence>
<evidence type="ECO:0000256" key="2">
    <source>
        <dbReference type="ARBA" id="ARBA00022857"/>
    </source>
</evidence>
<dbReference type="Pfam" id="PF01872">
    <property type="entry name" value="RibD_C"/>
    <property type="match status" value="1"/>
</dbReference>
<keyword evidence="3" id="KW-0560">Oxidoreductase</keyword>
<keyword evidence="6" id="KW-1185">Reference proteome</keyword>
<dbReference type="InterPro" id="IPR050765">
    <property type="entry name" value="Riboflavin_Biosynth_HTPR"/>
</dbReference>
<evidence type="ECO:0000313" key="5">
    <source>
        <dbReference type="EMBL" id="GAA5175632.1"/>
    </source>
</evidence>
<protein>
    <recommendedName>
        <fullName evidence="4">Bacterial bifunctional deaminase-reductase C-terminal domain-containing protein</fullName>
    </recommendedName>
</protein>
<dbReference type="InterPro" id="IPR024072">
    <property type="entry name" value="DHFR-like_dom_sf"/>
</dbReference>
<accession>A0ABP9REE9</accession>
<reference evidence="6" key="1">
    <citation type="journal article" date="2019" name="Int. J. Syst. Evol. Microbiol.">
        <title>The Global Catalogue of Microorganisms (GCM) 10K type strain sequencing project: providing services to taxonomists for standard genome sequencing and annotation.</title>
        <authorList>
            <consortium name="The Broad Institute Genomics Platform"/>
            <consortium name="The Broad Institute Genome Sequencing Center for Infectious Disease"/>
            <person name="Wu L."/>
            <person name="Ma J."/>
        </authorList>
    </citation>
    <scope>NUCLEOTIDE SEQUENCE [LARGE SCALE GENOMIC DNA]</scope>
    <source>
        <strain evidence="6">JCM 18303</strain>
    </source>
</reference>
<evidence type="ECO:0000256" key="1">
    <source>
        <dbReference type="ARBA" id="ARBA00005104"/>
    </source>
</evidence>
<comment type="caution">
    <text evidence="5">The sequence shown here is derived from an EMBL/GenBank/DDBJ whole genome shotgun (WGS) entry which is preliminary data.</text>
</comment>
<dbReference type="Gene3D" id="3.40.430.10">
    <property type="entry name" value="Dihydrofolate Reductase, subunit A"/>
    <property type="match status" value="1"/>
</dbReference>
<dbReference type="Proteomes" id="UP001428817">
    <property type="component" value="Unassembled WGS sequence"/>
</dbReference>
<organism evidence="5 6">
    <name type="scientific">Pseudonocardia eucalypti</name>
    <dbReference type="NCBI Taxonomy" id="648755"/>
    <lineage>
        <taxon>Bacteria</taxon>
        <taxon>Bacillati</taxon>
        <taxon>Actinomycetota</taxon>
        <taxon>Actinomycetes</taxon>
        <taxon>Pseudonocardiales</taxon>
        <taxon>Pseudonocardiaceae</taxon>
        <taxon>Pseudonocardia</taxon>
    </lineage>
</organism>
<name>A0ABP9REE9_9PSEU</name>
<dbReference type="EMBL" id="BAABJP010000067">
    <property type="protein sequence ID" value="GAA5175632.1"/>
    <property type="molecule type" value="Genomic_DNA"/>
</dbReference>
<proteinExistence type="predicted"/>
<dbReference type="PANTHER" id="PTHR38011:SF7">
    <property type="entry name" value="2,5-DIAMINO-6-RIBOSYLAMINO-4(3H)-PYRIMIDINONE 5'-PHOSPHATE REDUCTASE"/>
    <property type="match status" value="1"/>
</dbReference>
<sequence>MGCSPVIYLGSLWIMARPYVLLSAAMSVDGYLDDASPERLLLSSSEDFDAVDELRAGVDAILVGAGTLRADNPRLLVRSAERRRARVARGLPESPAKVVISGSGALDPEAAFFTAGPAERLVYLPTRAVEAAAERLAGRAEVIGAGDPLDVHALLADLASRGVRRLLVEGGGTVHTLFLTADVVDELRLAVAGFFVGDPAAPRLVGPGRFPQSPARPMRLVSTENVGGTAVLRFQVG</sequence>
<keyword evidence="2" id="KW-0521">NADP</keyword>
<dbReference type="PANTHER" id="PTHR38011">
    <property type="entry name" value="DIHYDROFOLATE REDUCTASE FAMILY PROTEIN (AFU_ORTHOLOGUE AFUA_8G06820)"/>
    <property type="match status" value="1"/>
</dbReference>
<evidence type="ECO:0000259" key="4">
    <source>
        <dbReference type="Pfam" id="PF01872"/>
    </source>
</evidence>
<evidence type="ECO:0000313" key="6">
    <source>
        <dbReference type="Proteomes" id="UP001428817"/>
    </source>
</evidence>
<gene>
    <name evidence="5" type="ORF">GCM10023321_82070</name>
</gene>
<dbReference type="SUPFAM" id="SSF53597">
    <property type="entry name" value="Dihydrofolate reductase-like"/>
    <property type="match status" value="1"/>
</dbReference>
<dbReference type="InterPro" id="IPR002734">
    <property type="entry name" value="RibDG_C"/>
</dbReference>
<comment type="pathway">
    <text evidence="1">Cofactor biosynthesis; riboflavin biosynthesis.</text>
</comment>
<feature type="domain" description="Bacterial bifunctional deaminase-reductase C-terminal" evidence="4">
    <location>
        <begin position="18"/>
        <end position="230"/>
    </location>
</feature>